<evidence type="ECO:0000256" key="2">
    <source>
        <dbReference type="SAM" id="SignalP"/>
    </source>
</evidence>
<feature type="compositionally biased region" description="Basic and acidic residues" evidence="1">
    <location>
        <begin position="311"/>
        <end position="329"/>
    </location>
</feature>
<feature type="compositionally biased region" description="Basic and acidic residues" evidence="1">
    <location>
        <begin position="286"/>
        <end position="299"/>
    </location>
</feature>
<evidence type="ECO:0000313" key="3">
    <source>
        <dbReference type="EMBL" id="KAK9764004.1"/>
    </source>
</evidence>
<feature type="compositionally biased region" description="Basic and acidic residues" evidence="1">
    <location>
        <begin position="240"/>
        <end position="278"/>
    </location>
</feature>
<evidence type="ECO:0000256" key="1">
    <source>
        <dbReference type="SAM" id="MobiDB-lite"/>
    </source>
</evidence>
<protein>
    <submittedName>
        <fullName evidence="3">Uncharacterized protein</fullName>
    </submittedName>
</protein>
<feature type="region of interest" description="Disordered" evidence="1">
    <location>
        <begin position="102"/>
        <end position="340"/>
    </location>
</feature>
<evidence type="ECO:0000313" key="4">
    <source>
        <dbReference type="Proteomes" id="UP001479436"/>
    </source>
</evidence>
<keyword evidence="4" id="KW-1185">Reference proteome</keyword>
<feature type="compositionally biased region" description="Basic residues" evidence="1">
    <location>
        <begin position="219"/>
        <end position="228"/>
    </location>
</feature>
<feature type="chain" id="PRO_5046695401" evidence="2">
    <location>
        <begin position="21"/>
        <end position="340"/>
    </location>
</feature>
<sequence length="340" mass="37199">MKIFALKSLVTFSVLTLVASVNIPDSNAYRKYCQGVVTELKVYGISLDIRACGHIDIRRLHIDISRPIRHDCKTLVQSANILGLRCDEKQCIKSRLGHSNGGHIKKRGYDVGAGGGKTSHRRGGKDGADKDHGVKGSYDRKAAPGLKGHGSKDGKDNHRKIHEGKGDNNGKDNYHFGVHDGKTHHGRKNSHSTEADNSNKLHGDRNRKENYDVSVGDVRKHHGRKWHKENHTTSVNSHSKKYDVGHKYGRKSDKDGKEAHENGSERPHEQKDGKDNKRGHNAGTKGLDKHHGKSSKEDYGSNGAGNGHGGKRVDGKGGDGKGDRGKDTHVTPARSGKSAY</sequence>
<accession>A0ABR2WRA8</accession>
<dbReference type="Proteomes" id="UP001479436">
    <property type="component" value="Unassembled WGS sequence"/>
</dbReference>
<comment type="caution">
    <text evidence="3">The sequence shown here is derived from an EMBL/GenBank/DDBJ whole genome shotgun (WGS) entry which is preliminary data.</text>
</comment>
<gene>
    <name evidence="3" type="ORF">K7432_008860</name>
</gene>
<feature type="compositionally biased region" description="Basic and acidic residues" evidence="1">
    <location>
        <begin position="124"/>
        <end position="142"/>
    </location>
</feature>
<organism evidence="3 4">
    <name type="scientific">Basidiobolus ranarum</name>
    <dbReference type="NCBI Taxonomy" id="34480"/>
    <lineage>
        <taxon>Eukaryota</taxon>
        <taxon>Fungi</taxon>
        <taxon>Fungi incertae sedis</taxon>
        <taxon>Zoopagomycota</taxon>
        <taxon>Entomophthoromycotina</taxon>
        <taxon>Basidiobolomycetes</taxon>
        <taxon>Basidiobolales</taxon>
        <taxon>Basidiobolaceae</taxon>
        <taxon>Basidiobolus</taxon>
    </lineage>
</organism>
<feature type="signal peptide" evidence="2">
    <location>
        <begin position="1"/>
        <end position="20"/>
    </location>
</feature>
<feature type="compositionally biased region" description="Basic and acidic residues" evidence="1">
    <location>
        <begin position="163"/>
        <end position="183"/>
    </location>
</feature>
<reference evidence="3 4" key="1">
    <citation type="submission" date="2023-04" db="EMBL/GenBank/DDBJ databases">
        <title>Genome of Basidiobolus ranarum AG-B5.</title>
        <authorList>
            <person name="Stajich J.E."/>
            <person name="Carter-House D."/>
            <person name="Gryganskyi A."/>
        </authorList>
    </citation>
    <scope>NUCLEOTIDE SEQUENCE [LARGE SCALE GENOMIC DNA]</scope>
    <source>
        <strain evidence="3 4">AG-B5</strain>
    </source>
</reference>
<keyword evidence="2" id="KW-0732">Signal</keyword>
<name>A0ABR2WRA8_9FUNG</name>
<dbReference type="EMBL" id="JASJQH010000515">
    <property type="protein sequence ID" value="KAK9764004.1"/>
    <property type="molecule type" value="Genomic_DNA"/>
</dbReference>
<proteinExistence type="predicted"/>
<feature type="compositionally biased region" description="Basic and acidic residues" evidence="1">
    <location>
        <begin position="191"/>
        <end position="211"/>
    </location>
</feature>